<dbReference type="CDD" id="cd01335">
    <property type="entry name" value="Radical_SAM"/>
    <property type="match status" value="1"/>
</dbReference>
<dbReference type="Gene3D" id="1.10.10.920">
    <property type="match status" value="1"/>
</dbReference>
<keyword evidence="7 14" id="KW-0949">S-adenosyl-L-methionine</keyword>
<dbReference type="InterPro" id="IPR010723">
    <property type="entry name" value="HemN_C"/>
</dbReference>
<comment type="pathway">
    <text evidence="2 14">Porphyrin-containing compound metabolism; protoporphyrin-IX biosynthesis; protoporphyrinogen-IX from coproporphyrinogen-III (AdoMet route): step 1/1.</text>
</comment>
<feature type="binding site" evidence="15">
    <location>
        <position position="121"/>
    </location>
    <ligand>
        <name>S-adenosyl-L-methionine</name>
        <dbReference type="ChEBI" id="CHEBI:59789"/>
        <label>1</label>
    </ligand>
</feature>
<evidence type="ECO:0000256" key="11">
    <source>
        <dbReference type="ARBA" id="ARBA00023014"/>
    </source>
</evidence>
<dbReference type="GO" id="GO:0005737">
    <property type="term" value="C:cytoplasm"/>
    <property type="evidence" value="ECO:0007669"/>
    <property type="project" value="UniProtKB-SubCell"/>
</dbReference>
<evidence type="ECO:0000256" key="12">
    <source>
        <dbReference type="ARBA" id="ARBA00023244"/>
    </source>
</evidence>
<proteinExistence type="inferred from homology"/>
<feature type="binding site" evidence="15">
    <location>
        <position position="252"/>
    </location>
    <ligand>
        <name>S-adenosyl-L-methionine</name>
        <dbReference type="ChEBI" id="CHEBI:59789"/>
        <label>2</label>
    </ligand>
</feature>
<dbReference type="InterPro" id="IPR004558">
    <property type="entry name" value="Coprogen_oxidase_HemN"/>
</dbReference>
<dbReference type="PANTHER" id="PTHR13932">
    <property type="entry name" value="COPROPORPHYRINIGEN III OXIDASE"/>
    <property type="match status" value="1"/>
</dbReference>
<dbReference type="InterPro" id="IPR007197">
    <property type="entry name" value="rSAM"/>
</dbReference>
<evidence type="ECO:0000256" key="15">
    <source>
        <dbReference type="PIRSR" id="PIRSR000167-1"/>
    </source>
</evidence>
<evidence type="ECO:0000256" key="2">
    <source>
        <dbReference type="ARBA" id="ARBA00004785"/>
    </source>
</evidence>
<organism evidence="18 19">
    <name type="scientific">Mesosutterella multiformis</name>
    <dbReference type="NCBI Taxonomy" id="2259133"/>
    <lineage>
        <taxon>Bacteria</taxon>
        <taxon>Pseudomonadati</taxon>
        <taxon>Pseudomonadota</taxon>
        <taxon>Betaproteobacteria</taxon>
        <taxon>Burkholderiales</taxon>
        <taxon>Sutterellaceae</taxon>
        <taxon>Mesosutterella</taxon>
    </lineage>
</organism>
<evidence type="ECO:0000256" key="5">
    <source>
        <dbReference type="ARBA" id="ARBA00022485"/>
    </source>
</evidence>
<keyword evidence="12 14" id="KW-0627">Porphyrin biosynthesis</keyword>
<feature type="binding site" evidence="16">
    <location>
        <position position="74"/>
    </location>
    <ligand>
        <name>[4Fe-4S] cluster</name>
        <dbReference type="ChEBI" id="CHEBI:49883"/>
        <note>4Fe-4S-S-AdoMet</note>
    </ligand>
</feature>
<feature type="binding site" evidence="16">
    <location>
        <position position="77"/>
    </location>
    <ligand>
        <name>[4Fe-4S] cluster</name>
        <dbReference type="ChEBI" id="CHEBI:49883"/>
        <note>4Fe-4S-S-AdoMet</note>
    </ligand>
</feature>
<feature type="binding site" evidence="15">
    <location>
        <position position="193"/>
    </location>
    <ligand>
        <name>S-adenosyl-L-methionine</name>
        <dbReference type="ChEBI" id="CHEBI:59789"/>
        <label>2</label>
    </ligand>
</feature>
<accession>A0A401LJG4</accession>
<keyword evidence="11 14" id="KW-0411">Iron-sulfur</keyword>
<dbReference type="EMBL" id="BGZJ01000001">
    <property type="protein sequence ID" value="GBO93531.1"/>
    <property type="molecule type" value="Genomic_DNA"/>
</dbReference>
<evidence type="ECO:0000259" key="17">
    <source>
        <dbReference type="PROSITE" id="PS51918"/>
    </source>
</evidence>
<feature type="binding site" evidence="15">
    <location>
        <position position="154"/>
    </location>
    <ligand>
        <name>S-adenosyl-L-methionine</name>
        <dbReference type="ChEBI" id="CHEBI:59789"/>
        <label>1</label>
    </ligand>
</feature>
<dbReference type="PROSITE" id="PS51918">
    <property type="entry name" value="RADICAL_SAM"/>
    <property type="match status" value="1"/>
</dbReference>
<comment type="similarity">
    <text evidence="3 14">Belongs to the anaerobic coproporphyrinogen-III oxidase family.</text>
</comment>
<comment type="catalytic activity">
    <reaction evidence="13 14">
        <text>coproporphyrinogen III + 2 S-adenosyl-L-methionine = protoporphyrinogen IX + 2 5'-deoxyadenosine + 2 L-methionine + 2 CO2</text>
        <dbReference type="Rhea" id="RHEA:15425"/>
        <dbReference type="ChEBI" id="CHEBI:16526"/>
        <dbReference type="ChEBI" id="CHEBI:17319"/>
        <dbReference type="ChEBI" id="CHEBI:57307"/>
        <dbReference type="ChEBI" id="CHEBI:57309"/>
        <dbReference type="ChEBI" id="CHEBI:57844"/>
        <dbReference type="ChEBI" id="CHEBI:59789"/>
        <dbReference type="EC" id="1.3.98.3"/>
    </reaction>
</comment>
<dbReference type="SMART" id="SM00729">
    <property type="entry name" value="Elp3"/>
    <property type="match status" value="1"/>
</dbReference>
<evidence type="ECO:0000256" key="1">
    <source>
        <dbReference type="ARBA" id="ARBA00004496"/>
    </source>
</evidence>
<dbReference type="RefSeq" id="WP_116269896.1">
    <property type="nucleotide sequence ID" value="NZ_BGZJ01000001.1"/>
</dbReference>
<keyword evidence="19" id="KW-1185">Reference proteome</keyword>
<dbReference type="Proteomes" id="UP000266091">
    <property type="component" value="Unassembled WGS sequence"/>
</dbReference>
<keyword evidence="8 14" id="KW-0479">Metal-binding</keyword>
<dbReference type="PIRSF" id="PIRSF000167">
    <property type="entry name" value="HemN"/>
    <property type="match status" value="1"/>
</dbReference>
<dbReference type="FunFam" id="3.80.30.20:FF:000012">
    <property type="entry name" value="Coproporphyrinogen-III oxidase"/>
    <property type="match status" value="1"/>
</dbReference>
<evidence type="ECO:0000313" key="18">
    <source>
        <dbReference type="EMBL" id="GBO93531.1"/>
    </source>
</evidence>
<protein>
    <recommendedName>
        <fullName evidence="14">Coproporphyrinogen-III oxidase</fullName>
        <ecNumber evidence="14">1.3.98.3</ecNumber>
    </recommendedName>
</protein>
<sequence length="466" mass="53303">MSDLSASGVELPDLDLLKKFDIPAPRYTSYPTADRFTSALTAEDYEEALRNRENEKNKRALSVYVHIPFCNDVCYYCGCNKIVTRDHDRATGYLDVIAKEADLVKQHLTGDTEIEQLHFGGGTPTFLTNEELERVMSIIRTRFPLQKGGEFSIEVDPRCCPKDKVEKLAELGLNRMSLGVQDLNPDVQKAVNRIQPYELVRDTVNNARAAGFHSVNMDLIYGLPKQTRESFAETIDKVIEMSPDRIALYHYAHLPNHFKPQRMILNADLPSTLTKVEIMFDAIRRLTANGYRYIGMDHFAKENDPLSIAQKNGTLQRNFQGYSTRADCDMVALGASSISKVGRIYACNPRDIEPYYDAINKGRLATVRGFRLSDEDELRYWVIMRIMCQFELVKSEVEQKFGIDFDKTFAWELKHLAHYEKHELVELHPDRIVVSPKGKIFVRAVAMQFDRYLRESDRAGGYSTIA</sequence>
<evidence type="ECO:0000256" key="4">
    <source>
        <dbReference type="ARBA" id="ARBA00011245"/>
    </source>
</evidence>
<dbReference type="SFLD" id="SFLDG01065">
    <property type="entry name" value="anaerobic_coproporphyrinogen-I"/>
    <property type="match status" value="1"/>
</dbReference>
<evidence type="ECO:0000256" key="14">
    <source>
        <dbReference type="PIRNR" id="PIRNR000167"/>
    </source>
</evidence>
<feature type="binding site" evidence="15">
    <location>
        <position position="64"/>
    </location>
    <ligand>
        <name>S-adenosyl-L-methionine</name>
        <dbReference type="ChEBI" id="CHEBI:59789"/>
        <label>1</label>
    </ligand>
</feature>
<dbReference type="SFLD" id="SFLDS00029">
    <property type="entry name" value="Radical_SAM"/>
    <property type="match status" value="1"/>
</dbReference>
<dbReference type="Gene3D" id="3.20.20.70">
    <property type="entry name" value="Aldolase class I"/>
    <property type="match status" value="1"/>
</dbReference>
<evidence type="ECO:0000256" key="13">
    <source>
        <dbReference type="ARBA" id="ARBA00048321"/>
    </source>
</evidence>
<feature type="binding site" evidence="15">
    <location>
        <begin position="76"/>
        <end position="78"/>
    </location>
    <ligand>
        <name>S-adenosyl-L-methionine</name>
        <dbReference type="ChEBI" id="CHEBI:59789"/>
        <label>2</label>
    </ligand>
</feature>
<dbReference type="UniPathway" id="UPA00251">
    <property type="reaction ID" value="UER00323"/>
</dbReference>
<gene>
    <name evidence="18" type="primary">hemN_1</name>
    <name evidence="18" type="ORF">MESMUL_08850</name>
</gene>
<comment type="caution">
    <text evidence="18">The sequence shown here is derived from an EMBL/GenBank/DDBJ whole genome shotgun (WGS) entry which is preliminary data.</text>
</comment>
<keyword evidence="10 14" id="KW-0408">Iron</keyword>
<dbReference type="InterPro" id="IPR058240">
    <property type="entry name" value="rSAM_sf"/>
</dbReference>
<comment type="subcellular location">
    <subcellularLocation>
        <location evidence="1 14">Cytoplasm</location>
    </subcellularLocation>
</comment>
<comment type="subunit">
    <text evidence="4">Monomer.</text>
</comment>
<reference evidence="18 19" key="1">
    <citation type="journal article" date="2018" name="Int. J. Syst. Evol. Microbiol.">
        <title>Mesosutterella multiformis gen. nov., sp. nov., a member of the family Sutterellaceae and Sutterella megalosphaeroides sp. nov., isolated from human faeces.</title>
        <authorList>
            <person name="Sakamoto M."/>
            <person name="Ikeyama N."/>
            <person name="Kunihiro T."/>
            <person name="Iino T."/>
            <person name="Yuki M."/>
            <person name="Ohkuma M."/>
        </authorList>
    </citation>
    <scope>NUCLEOTIDE SEQUENCE [LARGE SCALE GENOMIC DNA]</scope>
    <source>
        <strain evidence="18 19">4NBBH2</strain>
    </source>
</reference>
<name>A0A388SDK2_9BURK</name>
<evidence type="ECO:0000256" key="9">
    <source>
        <dbReference type="ARBA" id="ARBA00023002"/>
    </source>
</evidence>
<dbReference type="GO" id="GO:0006782">
    <property type="term" value="P:protoporphyrinogen IX biosynthetic process"/>
    <property type="evidence" value="ECO:0007669"/>
    <property type="project" value="UniProtKB-UniPathway"/>
</dbReference>
<dbReference type="AlphaFoldDB" id="A0A388SDK2"/>
<dbReference type="InterPro" id="IPR013785">
    <property type="entry name" value="Aldolase_TIM"/>
</dbReference>
<keyword evidence="5 14" id="KW-0004">4Fe-4S</keyword>
<dbReference type="GO" id="GO:0046872">
    <property type="term" value="F:metal ion binding"/>
    <property type="evidence" value="ECO:0007669"/>
    <property type="project" value="UniProtKB-KW"/>
</dbReference>
<evidence type="ECO:0000256" key="10">
    <source>
        <dbReference type="ARBA" id="ARBA00023004"/>
    </source>
</evidence>
<dbReference type="OrthoDB" id="9808022at2"/>
<dbReference type="SUPFAM" id="SSF102114">
    <property type="entry name" value="Radical SAM enzymes"/>
    <property type="match status" value="1"/>
</dbReference>
<feature type="binding site" evidence="15">
    <location>
        <position position="218"/>
    </location>
    <ligand>
        <name>S-adenosyl-L-methionine</name>
        <dbReference type="ChEBI" id="CHEBI:59789"/>
        <label>2</label>
    </ligand>
</feature>
<dbReference type="InterPro" id="IPR034505">
    <property type="entry name" value="Coproporphyrinogen-III_oxidase"/>
</dbReference>
<keyword evidence="9 14" id="KW-0560">Oxidoreductase</keyword>
<dbReference type="Pfam" id="PF04055">
    <property type="entry name" value="Radical_SAM"/>
    <property type="match status" value="1"/>
</dbReference>
<dbReference type="PANTHER" id="PTHR13932:SF6">
    <property type="entry name" value="OXYGEN-INDEPENDENT COPROPORPHYRINOGEN III OXIDASE"/>
    <property type="match status" value="1"/>
</dbReference>
<accession>A0A388SDK2</accession>
<dbReference type="GO" id="GO:0004109">
    <property type="term" value="F:coproporphyrinogen oxidase activity"/>
    <property type="evidence" value="ECO:0007669"/>
    <property type="project" value="InterPro"/>
</dbReference>
<feature type="binding site" evidence="16">
    <location>
        <position position="70"/>
    </location>
    <ligand>
        <name>[4Fe-4S] cluster</name>
        <dbReference type="ChEBI" id="CHEBI:49883"/>
        <note>4Fe-4S-S-AdoMet</note>
    </ligand>
</feature>
<comment type="cofactor">
    <cofactor evidence="14 16">
        <name>[4Fe-4S] cluster</name>
        <dbReference type="ChEBI" id="CHEBI:49883"/>
    </cofactor>
    <text evidence="14 16">Binds 1 [4Fe-4S] cluster. The cluster is coordinated with 3 cysteines and an exchangeable S-adenosyl-L-methionine.</text>
</comment>
<dbReference type="GO" id="GO:0051539">
    <property type="term" value="F:4 iron, 4 sulfur cluster binding"/>
    <property type="evidence" value="ECO:0007669"/>
    <property type="project" value="UniProtKB-KW"/>
</dbReference>
<feature type="binding site" evidence="15">
    <location>
        <position position="181"/>
    </location>
    <ligand>
        <name>S-adenosyl-L-methionine</name>
        <dbReference type="ChEBI" id="CHEBI:59789"/>
        <label>2</label>
    </ligand>
</feature>
<keyword evidence="6 14" id="KW-0963">Cytoplasm</keyword>
<dbReference type="InterPro" id="IPR006638">
    <property type="entry name" value="Elp3/MiaA/NifB-like_rSAM"/>
</dbReference>
<feature type="binding site" evidence="15">
    <location>
        <begin position="122"/>
        <end position="123"/>
    </location>
    <ligand>
        <name>S-adenosyl-L-methionine</name>
        <dbReference type="ChEBI" id="CHEBI:59789"/>
        <label>2</label>
    </ligand>
</feature>
<feature type="binding site" evidence="15">
    <location>
        <position position="338"/>
    </location>
    <ligand>
        <name>S-adenosyl-L-methionine</name>
        <dbReference type="ChEBI" id="CHEBI:59789"/>
        <label>1</label>
    </ligand>
</feature>
<dbReference type="EC" id="1.3.98.3" evidence="14"/>
<dbReference type="GO" id="GO:0051989">
    <property type="term" value="F:coproporphyrinogen dehydrogenase activity"/>
    <property type="evidence" value="ECO:0007669"/>
    <property type="project" value="UniProtKB-EC"/>
</dbReference>
<dbReference type="Pfam" id="PF06969">
    <property type="entry name" value="HemN_C"/>
    <property type="match status" value="1"/>
</dbReference>
<evidence type="ECO:0000256" key="16">
    <source>
        <dbReference type="PIRSR" id="PIRSR000167-2"/>
    </source>
</evidence>
<evidence type="ECO:0000256" key="8">
    <source>
        <dbReference type="ARBA" id="ARBA00022723"/>
    </source>
</evidence>
<evidence type="ECO:0000256" key="3">
    <source>
        <dbReference type="ARBA" id="ARBA00005493"/>
    </source>
</evidence>
<evidence type="ECO:0000256" key="6">
    <source>
        <dbReference type="ARBA" id="ARBA00022490"/>
    </source>
</evidence>
<evidence type="ECO:0000256" key="7">
    <source>
        <dbReference type="ARBA" id="ARBA00022691"/>
    </source>
</evidence>
<feature type="domain" description="Radical SAM core" evidence="17">
    <location>
        <begin position="55"/>
        <end position="292"/>
    </location>
</feature>
<dbReference type="NCBIfam" id="TIGR00538">
    <property type="entry name" value="hemN"/>
    <property type="match status" value="1"/>
</dbReference>
<evidence type="ECO:0000313" key="19">
    <source>
        <dbReference type="Proteomes" id="UP000266091"/>
    </source>
</evidence>